<proteinExistence type="predicted"/>
<gene>
    <name evidence="3" type="ORF">GCM10023350_18730</name>
</gene>
<dbReference type="RefSeq" id="WP_345526498.1">
    <property type="nucleotide sequence ID" value="NZ_BAABKN010000012.1"/>
</dbReference>
<keyword evidence="1" id="KW-0732">Signal</keyword>
<dbReference type="Pfam" id="PF04213">
    <property type="entry name" value="HtaA"/>
    <property type="match status" value="1"/>
</dbReference>
<feature type="signal peptide" evidence="1">
    <location>
        <begin position="1"/>
        <end position="26"/>
    </location>
</feature>
<name>A0ABP8YPQ1_9ACTN</name>
<comment type="caution">
    <text evidence="3">The sequence shown here is derived from an EMBL/GenBank/DDBJ whole genome shotgun (WGS) entry which is preliminary data.</text>
</comment>
<sequence length="206" mass="20846">MSIRKTTAIAVTAIVASLLTPGSAQAAVPTGTTEVTWNVRTSWVNYVTNPAWYLGFGQGTVTTTASNGGTSSPAPGSATTTWGGTYDESAYSYDFGVASDTGSPRTTTLQGGLDFDLSAHSIDISLTNLRIVDNPSGDEKLRVNGSYDPLSGGPVTLTNVDAFTIAETASGGVYAVTLTAAGAAIFNGGSNGSYAAGDQFGSVGFS</sequence>
<feature type="domain" description="Htaa" evidence="2">
    <location>
        <begin position="34"/>
        <end position="205"/>
    </location>
</feature>
<evidence type="ECO:0000256" key="1">
    <source>
        <dbReference type="SAM" id="SignalP"/>
    </source>
</evidence>
<protein>
    <recommendedName>
        <fullName evidence="2">Htaa domain-containing protein</fullName>
    </recommendedName>
</protein>
<accession>A0ABP8YPQ1</accession>
<evidence type="ECO:0000313" key="4">
    <source>
        <dbReference type="Proteomes" id="UP001499882"/>
    </source>
</evidence>
<reference evidence="4" key="1">
    <citation type="journal article" date="2019" name="Int. J. Syst. Evol. Microbiol.">
        <title>The Global Catalogue of Microorganisms (GCM) 10K type strain sequencing project: providing services to taxonomists for standard genome sequencing and annotation.</title>
        <authorList>
            <consortium name="The Broad Institute Genomics Platform"/>
            <consortium name="The Broad Institute Genome Sequencing Center for Infectious Disease"/>
            <person name="Wu L."/>
            <person name="Ma J."/>
        </authorList>
    </citation>
    <scope>NUCLEOTIDE SEQUENCE [LARGE SCALE GENOMIC DNA]</scope>
    <source>
        <strain evidence="4">JCM 18532</strain>
    </source>
</reference>
<evidence type="ECO:0000259" key="2">
    <source>
        <dbReference type="Pfam" id="PF04213"/>
    </source>
</evidence>
<evidence type="ECO:0000313" key="3">
    <source>
        <dbReference type="EMBL" id="GAA4735228.1"/>
    </source>
</evidence>
<organism evidence="3 4">
    <name type="scientific">Nocardioides endophyticus</name>
    <dbReference type="NCBI Taxonomy" id="1353775"/>
    <lineage>
        <taxon>Bacteria</taxon>
        <taxon>Bacillati</taxon>
        <taxon>Actinomycetota</taxon>
        <taxon>Actinomycetes</taxon>
        <taxon>Propionibacteriales</taxon>
        <taxon>Nocardioidaceae</taxon>
        <taxon>Nocardioides</taxon>
    </lineage>
</organism>
<dbReference type="InterPro" id="IPR007331">
    <property type="entry name" value="Htaa"/>
</dbReference>
<dbReference type="Proteomes" id="UP001499882">
    <property type="component" value="Unassembled WGS sequence"/>
</dbReference>
<dbReference type="EMBL" id="BAABKN010000012">
    <property type="protein sequence ID" value="GAA4735228.1"/>
    <property type="molecule type" value="Genomic_DNA"/>
</dbReference>
<keyword evidence="4" id="KW-1185">Reference proteome</keyword>
<feature type="chain" id="PRO_5046454043" description="Htaa domain-containing protein" evidence="1">
    <location>
        <begin position="27"/>
        <end position="206"/>
    </location>
</feature>